<sequence length="66" mass="7992">MSKFERLSHYLFFSSMSINNEINQILNRINQIEEKLRTNMTVGQKNDWFRILHKQDVKLRILLLGQ</sequence>
<protein>
    <submittedName>
        <fullName evidence="1">Uncharacterized protein</fullName>
    </submittedName>
</protein>
<proteinExistence type="predicted"/>
<evidence type="ECO:0000313" key="1">
    <source>
        <dbReference type="EMBL" id="QHS89484.1"/>
    </source>
</evidence>
<name>A0A6C0BCF2_9ZZZZ</name>
<reference evidence="1" key="1">
    <citation type="journal article" date="2020" name="Nature">
        <title>Giant virus diversity and host interactions through global metagenomics.</title>
        <authorList>
            <person name="Schulz F."/>
            <person name="Roux S."/>
            <person name="Paez-Espino D."/>
            <person name="Jungbluth S."/>
            <person name="Walsh D.A."/>
            <person name="Denef V.J."/>
            <person name="McMahon K.D."/>
            <person name="Konstantinidis K.T."/>
            <person name="Eloe-Fadrosh E.A."/>
            <person name="Kyrpides N.C."/>
            <person name="Woyke T."/>
        </authorList>
    </citation>
    <scope>NUCLEOTIDE SEQUENCE</scope>
    <source>
        <strain evidence="1">GVMAG-M-3300010158-60</strain>
    </source>
</reference>
<dbReference type="AlphaFoldDB" id="A0A6C0BCF2"/>
<organism evidence="1">
    <name type="scientific">viral metagenome</name>
    <dbReference type="NCBI Taxonomy" id="1070528"/>
    <lineage>
        <taxon>unclassified sequences</taxon>
        <taxon>metagenomes</taxon>
        <taxon>organismal metagenomes</taxon>
    </lineage>
</organism>
<dbReference type="EMBL" id="MN739110">
    <property type="protein sequence ID" value="QHS89484.1"/>
    <property type="molecule type" value="Genomic_DNA"/>
</dbReference>
<accession>A0A6C0BCF2</accession>